<dbReference type="PROSITE" id="PS51197">
    <property type="entry name" value="HTH_RRF2_2"/>
    <property type="match status" value="1"/>
</dbReference>
<keyword evidence="2" id="KW-1185">Reference proteome</keyword>
<dbReference type="PANTHER" id="PTHR33221">
    <property type="entry name" value="WINGED HELIX-TURN-HELIX TRANSCRIPTIONAL REGULATOR, RRF2 FAMILY"/>
    <property type="match status" value="1"/>
</dbReference>
<reference evidence="1" key="1">
    <citation type="submission" date="2022-01" db="EMBL/GenBank/DDBJ databases">
        <title>Paenibacillus spongiae sp. nov., isolated from marine sponge.</title>
        <authorList>
            <person name="Li Z."/>
            <person name="Zhang M."/>
        </authorList>
    </citation>
    <scope>NUCLEOTIDE SEQUENCE</scope>
    <source>
        <strain evidence="1">PHS-Z3</strain>
    </source>
</reference>
<evidence type="ECO:0000313" key="2">
    <source>
        <dbReference type="Proteomes" id="UP001057877"/>
    </source>
</evidence>
<sequence length="153" mass="17136">MCENAILPKKMIKLFPSSYKAFSLALQALVLLAKHSNTCPSGDMAQKLQSEATLLRRIMANLARHHIVETREGRDGGYRLTRSSDHIRLSEVYKALQVWESVNTCMIDATGDNHFGQQMKYVISDLTDEMEGSVIDTLSQYTIADLVKKSGEV</sequence>
<dbReference type="InterPro" id="IPR036390">
    <property type="entry name" value="WH_DNA-bd_sf"/>
</dbReference>
<dbReference type="Pfam" id="PF02082">
    <property type="entry name" value="Rrf2"/>
    <property type="match status" value="1"/>
</dbReference>
<dbReference type="Gene3D" id="1.10.10.10">
    <property type="entry name" value="Winged helix-like DNA-binding domain superfamily/Winged helix DNA-binding domain"/>
    <property type="match status" value="1"/>
</dbReference>
<organism evidence="1 2">
    <name type="scientific">Paenibacillus spongiae</name>
    <dbReference type="NCBI Taxonomy" id="2909671"/>
    <lineage>
        <taxon>Bacteria</taxon>
        <taxon>Bacillati</taxon>
        <taxon>Bacillota</taxon>
        <taxon>Bacilli</taxon>
        <taxon>Bacillales</taxon>
        <taxon>Paenibacillaceae</taxon>
        <taxon>Paenibacillus</taxon>
    </lineage>
</organism>
<accession>A0ABY5S9K5</accession>
<dbReference type="InterPro" id="IPR036388">
    <property type="entry name" value="WH-like_DNA-bd_sf"/>
</dbReference>
<dbReference type="PANTHER" id="PTHR33221:SF15">
    <property type="entry name" value="HTH-TYPE TRANSCRIPTIONAL REGULATOR YWGB-RELATED"/>
    <property type="match status" value="1"/>
</dbReference>
<evidence type="ECO:0000313" key="1">
    <source>
        <dbReference type="EMBL" id="UVI30601.1"/>
    </source>
</evidence>
<name>A0ABY5S9K5_9BACL</name>
<proteinExistence type="predicted"/>
<dbReference type="InterPro" id="IPR000944">
    <property type="entry name" value="Tscrpt_reg_Rrf2"/>
</dbReference>
<dbReference type="EMBL" id="CP091430">
    <property type="protein sequence ID" value="UVI30601.1"/>
    <property type="molecule type" value="Genomic_DNA"/>
</dbReference>
<dbReference type="Proteomes" id="UP001057877">
    <property type="component" value="Chromosome"/>
</dbReference>
<dbReference type="RefSeq" id="WP_258386666.1">
    <property type="nucleotide sequence ID" value="NZ_CP091430.1"/>
</dbReference>
<protein>
    <submittedName>
        <fullName evidence="1">Rrf2 family transcriptional regulator</fullName>
    </submittedName>
</protein>
<gene>
    <name evidence="1" type="ORF">L1F29_01615</name>
</gene>
<dbReference type="SUPFAM" id="SSF46785">
    <property type="entry name" value="Winged helix' DNA-binding domain"/>
    <property type="match status" value="1"/>
</dbReference>